<evidence type="ECO:0000256" key="2">
    <source>
        <dbReference type="ARBA" id="ARBA00022475"/>
    </source>
</evidence>
<dbReference type="Pfam" id="PF03176">
    <property type="entry name" value="MMPL"/>
    <property type="match status" value="2"/>
</dbReference>
<dbReference type="InterPro" id="IPR004869">
    <property type="entry name" value="MMPL_dom"/>
</dbReference>
<evidence type="ECO:0000256" key="5">
    <source>
        <dbReference type="ARBA" id="ARBA00023136"/>
    </source>
</evidence>
<dbReference type="AlphaFoldDB" id="A0A0A8RQ66"/>
<evidence type="ECO:0000256" key="6">
    <source>
        <dbReference type="SAM" id="Phobius"/>
    </source>
</evidence>
<evidence type="ECO:0000256" key="4">
    <source>
        <dbReference type="ARBA" id="ARBA00022989"/>
    </source>
</evidence>
<dbReference type="PANTHER" id="PTHR33406:SF13">
    <property type="entry name" value="MEMBRANE PROTEIN YDFJ"/>
    <property type="match status" value="1"/>
</dbReference>
<feature type="transmembrane region" description="Helical" evidence="6">
    <location>
        <begin position="284"/>
        <end position="305"/>
    </location>
</feature>
<feature type="transmembrane region" description="Helical" evidence="6">
    <location>
        <begin position="373"/>
        <end position="399"/>
    </location>
</feature>
<evidence type="ECO:0000259" key="7">
    <source>
        <dbReference type="Pfam" id="PF03176"/>
    </source>
</evidence>
<feature type="transmembrane region" description="Helical" evidence="6">
    <location>
        <begin position="619"/>
        <end position="637"/>
    </location>
</feature>
<feature type="transmembrane region" description="Helical" evidence="6">
    <location>
        <begin position="589"/>
        <end position="607"/>
    </location>
</feature>
<protein>
    <submittedName>
        <fullName evidence="8">Conserved transmembrane transport protein MmpL13</fullName>
    </submittedName>
</protein>
<dbReference type="SUPFAM" id="SSF82866">
    <property type="entry name" value="Multidrug efflux transporter AcrB transmembrane domain"/>
    <property type="match status" value="2"/>
</dbReference>
<feature type="transmembrane region" description="Helical" evidence="6">
    <location>
        <begin position="23"/>
        <end position="44"/>
    </location>
</feature>
<reference evidence="8 9" key="1">
    <citation type="submission" date="2016-09" db="EMBL/GenBank/DDBJ databases">
        <authorList>
            <person name="Laine KS P."/>
        </authorList>
    </citation>
    <scope>NUCLEOTIDE SEQUENCE [LARGE SCALE GENOMIC DNA]</scope>
    <source>
        <strain evidence="8">PFRJS-23</strain>
    </source>
</reference>
<name>A0A0A8RQ66_9ACTN</name>
<dbReference type="Proteomes" id="UP000250080">
    <property type="component" value="Chromosome I"/>
</dbReference>
<dbReference type="GO" id="GO:0005886">
    <property type="term" value="C:plasma membrane"/>
    <property type="evidence" value="ECO:0007669"/>
    <property type="project" value="UniProtKB-SubCell"/>
</dbReference>
<evidence type="ECO:0000256" key="3">
    <source>
        <dbReference type="ARBA" id="ARBA00022692"/>
    </source>
</evidence>
<proteinExistence type="predicted"/>
<keyword evidence="2" id="KW-1003">Cell membrane</keyword>
<feature type="transmembrane region" description="Helical" evidence="6">
    <location>
        <begin position="444"/>
        <end position="464"/>
    </location>
</feature>
<keyword evidence="4 6" id="KW-1133">Transmembrane helix</keyword>
<gene>
    <name evidence="8" type="ORF">PFR_JS23_452</name>
</gene>
<evidence type="ECO:0000256" key="1">
    <source>
        <dbReference type="ARBA" id="ARBA00004651"/>
    </source>
</evidence>
<keyword evidence="3 6" id="KW-0812">Transmembrane</keyword>
<dbReference type="Gene3D" id="1.20.1640.10">
    <property type="entry name" value="Multidrug efflux transporter AcrB transmembrane domain"/>
    <property type="match status" value="2"/>
</dbReference>
<dbReference type="PANTHER" id="PTHR33406">
    <property type="entry name" value="MEMBRANE PROTEIN MJ1562-RELATED"/>
    <property type="match status" value="1"/>
</dbReference>
<dbReference type="RefSeq" id="WP_013161696.1">
    <property type="nucleotide sequence ID" value="NZ_CCYX01000043.1"/>
</dbReference>
<sequence length="776" mass="82022">MAAAHWETQLFTRIGRAVSRHPLAFVLIWAVVLGITGSLALTGWGGQNLFSRLTSSETNVPDTDSQHVADTVAEARGSSTTVTIVVTGVDVRTHRAQAGELVATLRDKLDVEHVASVTDAFSVLARVPGTDPALAQADPAAARAAAEATARAQASAQAMLAADGNGFTEVITLDAGLDAKQQSAAHEALDAALPGYLDGLHEQFPGAEAYQVSTRAIGDSIIDLVQKDLIRGESVGLPVALVLLVIVFGGLLAAGLPLVGALTSIGVGMGGLWLLTHVMGIDSFILNVISIIGLALSIDYGLLVVSRYREELAERLDADAAVAADRHRTHQLVRQCVARSIETAGRTVSFSALTIAFSIGGLLVMRSSILKTIALGGIIVTVIAVLSAVTLIPAIITLLGSHMVRPSVLARVPGLRGLVRAVGDASSDTGAFHKLAHRVIAHPWIIMVVVSAILALMASPIGTLRLRTAFTDYMPANSMIRTGYDTLQSQYPAMATPSITLIAEAPPERTGALVSQIEDLAHVTRVSPGALADKPGLTRIDVRVDASDQVGPEVSDMVRTLRGEDPGYRIWVGGAAASQIDFNHSLAQGAPWSALIIVVSVLVLLFLMTGSLIVPLKALLINSLSLVASLGVTAWLFEGGHLGLPQVNGLETFIVACMLAFGFGLAMDYEVFLLARIKEYWEAGHDNNEAVARGLQRSGRIITSAAAIIIAVFLGFVSGEMLAIKELGVALAIMVATDATLVRLLLVPSTMTVLGHWNWWAPRPLRKVYERFQLHH</sequence>
<feature type="transmembrane region" description="Helical" evidence="6">
    <location>
        <begin position="701"/>
        <end position="721"/>
    </location>
</feature>
<keyword evidence="5 6" id="KW-0472">Membrane</keyword>
<organism evidence="8 9">
    <name type="scientific">Propionibacterium freudenreichii</name>
    <dbReference type="NCBI Taxonomy" id="1744"/>
    <lineage>
        <taxon>Bacteria</taxon>
        <taxon>Bacillati</taxon>
        <taxon>Actinomycetota</taxon>
        <taxon>Actinomycetes</taxon>
        <taxon>Propionibacteriales</taxon>
        <taxon>Propionibacteriaceae</taxon>
        <taxon>Propionibacterium</taxon>
    </lineage>
</organism>
<feature type="domain" description="Membrane transport protein MMPL" evidence="7">
    <location>
        <begin position="66"/>
        <end position="403"/>
    </location>
</feature>
<feature type="transmembrane region" description="Helical" evidence="6">
    <location>
        <begin position="235"/>
        <end position="264"/>
    </location>
</feature>
<dbReference type="EMBL" id="LT618793">
    <property type="protein sequence ID" value="SCQ75551.1"/>
    <property type="molecule type" value="Genomic_DNA"/>
</dbReference>
<dbReference type="OMA" id="RWLHDRI"/>
<feature type="transmembrane region" description="Helical" evidence="6">
    <location>
        <begin position="348"/>
        <end position="367"/>
    </location>
</feature>
<feature type="domain" description="Membrane transport protein MMPL" evidence="7">
    <location>
        <begin position="552"/>
        <end position="764"/>
    </location>
</feature>
<accession>A0A0A8RQ66</accession>
<comment type="subcellular location">
    <subcellularLocation>
        <location evidence="1">Cell membrane</location>
        <topology evidence="1">Multi-pass membrane protein</topology>
    </subcellularLocation>
</comment>
<dbReference type="InterPro" id="IPR050545">
    <property type="entry name" value="Mycobact_MmpL"/>
</dbReference>
<feature type="transmembrane region" description="Helical" evidence="6">
    <location>
        <begin position="649"/>
        <end position="669"/>
    </location>
</feature>
<evidence type="ECO:0000313" key="8">
    <source>
        <dbReference type="EMBL" id="SCQ75551.1"/>
    </source>
</evidence>
<evidence type="ECO:0000313" key="9">
    <source>
        <dbReference type="Proteomes" id="UP000250080"/>
    </source>
</evidence>